<comment type="caution">
    <text evidence="1">The sequence shown here is derived from an EMBL/GenBank/DDBJ whole genome shotgun (WGS) entry which is preliminary data.</text>
</comment>
<dbReference type="Proteomes" id="UP001206925">
    <property type="component" value="Unassembled WGS sequence"/>
</dbReference>
<reference evidence="1" key="1">
    <citation type="submission" date="2022-06" db="EMBL/GenBank/DDBJ databases">
        <title>Uncovering the hologenomic basis of an extraordinary plant invasion.</title>
        <authorList>
            <person name="Bieker V.C."/>
            <person name="Martin M.D."/>
            <person name="Gilbert T."/>
            <person name="Hodgins K."/>
            <person name="Battlay P."/>
            <person name="Petersen B."/>
            <person name="Wilson J."/>
        </authorList>
    </citation>
    <scope>NUCLEOTIDE SEQUENCE</scope>
    <source>
        <strain evidence="1">AA19_3_7</strain>
        <tissue evidence="1">Leaf</tissue>
    </source>
</reference>
<name>A0AAD5CAZ0_AMBAR</name>
<keyword evidence="2" id="KW-1185">Reference proteome</keyword>
<dbReference type="AlphaFoldDB" id="A0AAD5CAZ0"/>
<protein>
    <submittedName>
        <fullName evidence="1">Uncharacterized protein</fullName>
    </submittedName>
</protein>
<evidence type="ECO:0000313" key="2">
    <source>
        <dbReference type="Proteomes" id="UP001206925"/>
    </source>
</evidence>
<dbReference type="PANTHER" id="PTHR35738:SF3">
    <property type="entry name" value="OS05G0577800 PROTEIN"/>
    <property type="match status" value="1"/>
</dbReference>
<dbReference type="EMBL" id="JAMZMK010008766">
    <property type="protein sequence ID" value="KAI7738648.1"/>
    <property type="molecule type" value="Genomic_DNA"/>
</dbReference>
<gene>
    <name evidence="1" type="ORF">M8C21_001784</name>
</gene>
<proteinExistence type="predicted"/>
<evidence type="ECO:0000313" key="1">
    <source>
        <dbReference type="EMBL" id="KAI7738648.1"/>
    </source>
</evidence>
<organism evidence="1 2">
    <name type="scientific">Ambrosia artemisiifolia</name>
    <name type="common">Common ragweed</name>
    <dbReference type="NCBI Taxonomy" id="4212"/>
    <lineage>
        <taxon>Eukaryota</taxon>
        <taxon>Viridiplantae</taxon>
        <taxon>Streptophyta</taxon>
        <taxon>Embryophyta</taxon>
        <taxon>Tracheophyta</taxon>
        <taxon>Spermatophyta</taxon>
        <taxon>Magnoliopsida</taxon>
        <taxon>eudicotyledons</taxon>
        <taxon>Gunneridae</taxon>
        <taxon>Pentapetalae</taxon>
        <taxon>asterids</taxon>
        <taxon>campanulids</taxon>
        <taxon>Asterales</taxon>
        <taxon>Asteraceae</taxon>
        <taxon>Asteroideae</taxon>
        <taxon>Heliantheae alliance</taxon>
        <taxon>Heliantheae</taxon>
        <taxon>Ambrosia</taxon>
    </lineage>
</organism>
<accession>A0AAD5CAZ0</accession>
<sequence length="161" mass="18946">MGNLWSLSKEPSPPMVLMPPVFDFPPPATRTSFRLLAIRCSFDDYFEDAKHLSTNPLVKPTDDPHFSGFATTIVMHSLLNYLFFMDIYNRLTWLEQSNSGKQLTNNSKSQNQAIVGILRRSTMTSKRIYEGEQGNTQRRPWYWRRFALRRSFQIRWVLSEY</sequence>
<dbReference type="PANTHER" id="PTHR35738">
    <property type="entry name" value="OS05G0577800 PROTEIN"/>
    <property type="match status" value="1"/>
</dbReference>